<dbReference type="InterPro" id="IPR058739">
    <property type="entry name" value="NicX"/>
</dbReference>
<dbReference type="GO" id="GO:0004177">
    <property type="term" value="F:aminopeptidase activity"/>
    <property type="evidence" value="ECO:0007669"/>
    <property type="project" value="UniProtKB-KW"/>
</dbReference>
<dbReference type="Pfam" id="PF26233">
    <property type="entry name" value="NicX"/>
    <property type="match status" value="1"/>
</dbReference>
<gene>
    <name evidence="2" type="ORF">SAMN05660330_03505</name>
</gene>
<name>A0A1H0UE25_9BACT</name>
<accession>A0A1H0UE25</accession>
<dbReference type="PANTHER" id="PTHR34448">
    <property type="entry name" value="AMINOPEPTIDASE"/>
    <property type="match status" value="1"/>
</dbReference>
<dbReference type="PANTHER" id="PTHR34448:SF1">
    <property type="entry name" value="BLL6088 PROTEIN"/>
    <property type="match status" value="1"/>
</dbReference>
<keyword evidence="3" id="KW-1185">Reference proteome</keyword>
<evidence type="ECO:0000313" key="2">
    <source>
        <dbReference type="EMBL" id="SDP64439.1"/>
    </source>
</evidence>
<keyword evidence="2" id="KW-0645">Protease</keyword>
<protein>
    <submittedName>
        <fullName evidence="2">Leucyl aminopeptidase (Aminopeptidase T)</fullName>
    </submittedName>
</protein>
<dbReference type="STRING" id="91360.SAMN05660330_03505"/>
<dbReference type="GO" id="GO:0046872">
    <property type="term" value="F:metal ion binding"/>
    <property type="evidence" value="ECO:0007669"/>
    <property type="project" value="UniProtKB-KW"/>
</dbReference>
<evidence type="ECO:0000256" key="1">
    <source>
        <dbReference type="ARBA" id="ARBA00022723"/>
    </source>
</evidence>
<keyword evidence="2" id="KW-0031">Aminopeptidase</keyword>
<keyword evidence="2" id="KW-0378">Hydrolase</keyword>
<dbReference type="InterPro" id="IPR052170">
    <property type="entry name" value="M29_Exopeptidase"/>
</dbReference>
<keyword evidence="1" id="KW-0479">Metal-binding</keyword>
<dbReference type="SUPFAM" id="SSF144052">
    <property type="entry name" value="Thermophilic metalloprotease-like"/>
    <property type="match status" value="1"/>
</dbReference>
<sequence>MQNLLMLKGAKTLVDICTKVQPNESVLIVTDMNKTSIAETIAAIVLDRGAEPMIIVMRPRDRAGQEPPDAIAEAMKAADVVFIPVGYSITHTHAVKNAAAAKSRIIVMTDFTEEMMIHGGLEADFESIKPICVGVAQKFERGNTIHLTSPGGTDLTMDITGRRGNALYCMVEPGEFSTVPTVEANVSPVEGSANGRIVADASIPYLGIGILTEPVIVDVNDGFITSIDGGRQAAILRENLANQNDPNVYNIAEIGTGLNPNCRMCGLMLEDEGVISTCHIGIGTSITLGGTVKAAVHYDLLMWEPKIQVDGVAVINGKEVLI</sequence>
<dbReference type="Proteomes" id="UP000199073">
    <property type="component" value="Unassembled WGS sequence"/>
</dbReference>
<dbReference type="AlphaFoldDB" id="A0A1H0UE25"/>
<reference evidence="2 3" key="1">
    <citation type="submission" date="2016-10" db="EMBL/GenBank/DDBJ databases">
        <authorList>
            <person name="de Groot N.N."/>
        </authorList>
    </citation>
    <scope>NUCLEOTIDE SEQUENCE [LARGE SCALE GENOMIC DNA]</scope>
    <source>
        <strain evidence="2 3">DSM 12130</strain>
    </source>
</reference>
<evidence type="ECO:0000313" key="3">
    <source>
        <dbReference type="Proteomes" id="UP000199073"/>
    </source>
</evidence>
<dbReference type="RefSeq" id="WP_092225231.1">
    <property type="nucleotide sequence ID" value="NZ_FNJI01000031.1"/>
</dbReference>
<dbReference type="EMBL" id="FNJI01000031">
    <property type="protein sequence ID" value="SDP64439.1"/>
    <property type="molecule type" value="Genomic_DNA"/>
</dbReference>
<dbReference type="OrthoDB" id="9803993at2"/>
<organism evidence="2 3">
    <name type="scientific">Desulforhopalus singaporensis</name>
    <dbReference type="NCBI Taxonomy" id="91360"/>
    <lineage>
        <taxon>Bacteria</taxon>
        <taxon>Pseudomonadati</taxon>
        <taxon>Thermodesulfobacteriota</taxon>
        <taxon>Desulfobulbia</taxon>
        <taxon>Desulfobulbales</taxon>
        <taxon>Desulfocapsaceae</taxon>
        <taxon>Desulforhopalus</taxon>
    </lineage>
</organism>
<proteinExistence type="predicted"/>